<keyword evidence="4" id="KW-1185">Reference proteome</keyword>
<feature type="region of interest" description="Disordered" evidence="1">
    <location>
        <begin position="42"/>
        <end position="75"/>
    </location>
</feature>
<reference evidence="2" key="2">
    <citation type="submission" date="2017-06" db="EMBL/GenBank/DDBJ databases">
        <title>WGS assembly of Brachypodium distachyon.</title>
        <authorList>
            <consortium name="The International Brachypodium Initiative"/>
            <person name="Lucas S."/>
            <person name="Harmon-Smith M."/>
            <person name="Lail K."/>
            <person name="Tice H."/>
            <person name="Grimwood J."/>
            <person name="Bruce D."/>
            <person name="Barry K."/>
            <person name="Shu S."/>
            <person name="Lindquist E."/>
            <person name="Wang M."/>
            <person name="Pitluck S."/>
            <person name="Vogel J.P."/>
            <person name="Garvin D.F."/>
            <person name="Mockler T.C."/>
            <person name="Schmutz J."/>
            <person name="Rokhsar D."/>
            <person name="Bevan M.W."/>
        </authorList>
    </citation>
    <scope>NUCLEOTIDE SEQUENCE</scope>
    <source>
        <strain evidence="2">Bd21</strain>
    </source>
</reference>
<evidence type="ECO:0000313" key="4">
    <source>
        <dbReference type="Proteomes" id="UP000008810"/>
    </source>
</evidence>
<dbReference type="InParanoid" id="A0A0Q3EDN1"/>
<gene>
    <name evidence="2" type="ORF">BRADI_5g21615v3</name>
</gene>
<reference evidence="2 3" key="1">
    <citation type="journal article" date="2010" name="Nature">
        <title>Genome sequencing and analysis of the model grass Brachypodium distachyon.</title>
        <authorList>
            <consortium name="International Brachypodium Initiative"/>
        </authorList>
    </citation>
    <scope>NUCLEOTIDE SEQUENCE [LARGE SCALE GENOMIC DNA]</scope>
    <source>
        <strain evidence="2 3">Bd21</strain>
    </source>
</reference>
<accession>A0A0Q3EDN1</accession>
<evidence type="ECO:0000256" key="1">
    <source>
        <dbReference type="SAM" id="MobiDB-lite"/>
    </source>
</evidence>
<dbReference type="AlphaFoldDB" id="A0A0Q3EDN1"/>
<organism evidence="2">
    <name type="scientific">Brachypodium distachyon</name>
    <name type="common">Purple false brome</name>
    <name type="synonym">Trachynia distachya</name>
    <dbReference type="NCBI Taxonomy" id="15368"/>
    <lineage>
        <taxon>Eukaryota</taxon>
        <taxon>Viridiplantae</taxon>
        <taxon>Streptophyta</taxon>
        <taxon>Embryophyta</taxon>
        <taxon>Tracheophyta</taxon>
        <taxon>Spermatophyta</taxon>
        <taxon>Magnoliopsida</taxon>
        <taxon>Liliopsida</taxon>
        <taxon>Poales</taxon>
        <taxon>Poaceae</taxon>
        <taxon>BOP clade</taxon>
        <taxon>Pooideae</taxon>
        <taxon>Stipodae</taxon>
        <taxon>Brachypodieae</taxon>
        <taxon>Brachypodium</taxon>
    </lineage>
</organism>
<evidence type="ECO:0000313" key="3">
    <source>
        <dbReference type="EnsemblPlants" id="KQJ84556"/>
    </source>
</evidence>
<dbReference type="Proteomes" id="UP000008810">
    <property type="component" value="Chromosome 5"/>
</dbReference>
<protein>
    <submittedName>
        <fullName evidence="2 3">Uncharacterized protein</fullName>
    </submittedName>
</protein>
<proteinExistence type="predicted"/>
<dbReference type="EMBL" id="CM000884">
    <property type="protein sequence ID" value="KQJ84556.1"/>
    <property type="molecule type" value="Genomic_DNA"/>
</dbReference>
<dbReference type="EnsemblPlants" id="KQJ84556">
    <property type="protein sequence ID" value="KQJ84556"/>
    <property type="gene ID" value="BRADI_5g21615v3"/>
</dbReference>
<evidence type="ECO:0000313" key="2">
    <source>
        <dbReference type="EMBL" id="KQJ84556.1"/>
    </source>
</evidence>
<reference evidence="3" key="3">
    <citation type="submission" date="2018-08" db="UniProtKB">
        <authorList>
            <consortium name="EnsemblPlants"/>
        </authorList>
    </citation>
    <scope>IDENTIFICATION</scope>
    <source>
        <strain evidence="3">cv. Bd21</strain>
    </source>
</reference>
<dbReference type="Gramene" id="KQJ84556">
    <property type="protein sequence ID" value="KQJ84556"/>
    <property type="gene ID" value="BRADI_5g21615v3"/>
</dbReference>
<sequence length="111" mass="12162">MDQLFAGQWSPPSVLGLKKNLPWSSPSACLSPSLNLRIPKGLRATDSDEGSAHVAGRSGRAGPQAGGGRNSKRPARHTAIPLLWILDRNLSPFINRRRERQGRHCCVTRQD</sequence>
<name>A0A0Q3EDN1_BRADI</name>